<dbReference type="PANTHER" id="PTHR24229:SF112">
    <property type="entry name" value="CHEMOKINE-LIKE RECEPTOR 1"/>
    <property type="match status" value="1"/>
</dbReference>
<evidence type="ECO:0000256" key="2">
    <source>
        <dbReference type="ARBA" id="ARBA00022475"/>
    </source>
</evidence>
<dbReference type="PANTHER" id="PTHR24229">
    <property type="entry name" value="NEUROPEPTIDES RECEPTOR"/>
    <property type="match status" value="1"/>
</dbReference>
<dbReference type="PRINTS" id="PR00237">
    <property type="entry name" value="GPCRRHODOPSN"/>
</dbReference>
<feature type="transmembrane region" description="Helical" evidence="11">
    <location>
        <begin position="362"/>
        <end position="383"/>
    </location>
</feature>
<dbReference type="InterPro" id="IPR000276">
    <property type="entry name" value="GPCR_Rhodpsn"/>
</dbReference>
<name>A0A8J9YMT8_BRALA</name>
<evidence type="ECO:0000259" key="12">
    <source>
        <dbReference type="PROSITE" id="PS50262"/>
    </source>
</evidence>
<dbReference type="PROSITE" id="PS50262">
    <property type="entry name" value="G_PROTEIN_RECEP_F1_2"/>
    <property type="match status" value="1"/>
</dbReference>
<dbReference type="AlphaFoldDB" id="A0A8J9YMT8"/>
<reference evidence="13" key="1">
    <citation type="submission" date="2022-01" db="EMBL/GenBank/DDBJ databases">
        <authorList>
            <person name="Braso-Vives M."/>
        </authorList>
    </citation>
    <scope>NUCLEOTIDE SEQUENCE</scope>
</reference>
<keyword evidence="4 11" id="KW-1133">Transmembrane helix</keyword>
<proteinExistence type="inferred from homology"/>
<evidence type="ECO:0000256" key="10">
    <source>
        <dbReference type="SAM" id="MobiDB-lite"/>
    </source>
</evidence>
<evidence type="ECO:0000256" key="7">
    <source>
        <dbReference type="ARBA" id="ARBA00023170"/>
    </source>
</evidence>
<feature type="transmembrane region" description="Helical" evidence="11">
    <location>
        <begin position="222"/>
        <end position="243"/>
    </location>
</feature>
<keyword evidence="8 9" id="KW-0807">Transducer</keyword>
<dbReference type="PROSITE" id="PS00237">
    <property type="entry name" value="G_PROTEIN_RECEP_F1_1"/>
    <property type="match status" value="1"/>
</dbReference>
<dbReference type="GO" id="GO:0005886">
    <property type="term" value="C:plasma membrane"/>
    <property type="evidence" value="ECO:0007669"/>
    <property type="project" value="UniProtKB-SubCell"/>
</dbReference>
<feature type="transmembrane region" description="Helical" evidence="11">
    <location>
        <begin position="325"/>
        <end position="350"/>
    </location>
</feature>
<comment type="subcellular location">
    <subcellularLocation>
        <location evidence="1">Cell membrane</location>
        <topology evidence="1">Multi-pass membrane protein</topology>
    </subcellularLocation>
</comment>
<evidence type="ECO:0000256" key="1">
    <source>
        <dbReference type="ARBA" id="ARBA00004651"/>
    </source>
</evidence>
<protein>
    <submittedName>
        <fullName evidence="13">AGTR1 protein</fullName>
    </submittedName>
</protein>
<evidence type="ECO:0000256" key="9">
    <source>
        <dbReference type="RuleBase" id="RU000688"/>
    </source>
</evidence>
<dbReference type="OrthoDB" id="10060185at2759"/>
<sequence>MTDTVDVIRCLLCSSGMAANLLIASIVARYPAMRTACNVYVANLAAADFFFCLLALIQSIVSIRSSHSETLYLQLLEDFCSNVWSELNLTITNRNVTNYTSPYTMVDNCTGQYEMFEEYCVEDELNSTSTIRNVSGYTDPYVTAENCTWQFPSAAMLPSLQQAELVYTNLSWTYERGCDISRVILVFLASTSIILLTVIAVERHKAITDPLSNRRHGTVKHAGKICAVVWLVSALAAAIDTVARNVVTNDWTFTGNSLHSGASCVILRLESSGTTHPFFAIILLDFLFGYVLPMCIIIPLYVRILVKVRQSRRLAERATRSDDQAFLMVFVVTILFLINWLPFHIISLLIHMFVSNEKYDTIGVALSFAVFNSVANPFLYALLGRNFRDKVKKMFCCKQWRKSKQWRPKSGASPDTTLTTQVIGTTGHDIRQVRATGGKGQTQAIGGTKQTHVAGGTKQTQTTGATEQVTATDGTGQTLATFGTGQTQTTCEVQEESRIKDITRPAAADTGQVTLEIPHTRDEKVQKVDESEHP</sequence>
<keyword evidence="7 9" id="KW-0675">Receptor</keyword>
<dbReference type="EMBL" id="OV696696">
    <property type="protein sequence ID" value="CAH1239869.1"/>
    <property type="molecule type" value="Genomic_DNA"/>
</dbReference>
<dbReference type="Gene3D" id="1.20.1070.10">
    <property type="entry name" value="Rhodopsin 7-helix transmembrane proteins"/>
    <property type="match status" value="2"/>
</dbReference>
<dbReference type="Pfam" id="PF00001">
    <property type="entry name" value="7tm_1"/>
    <property type="match status" value="1"/>
</dbReference>
<evidence type="ECO:0000256" key="6">
    <source>
        <dbReference type="ARBA" id="ARBA00023136"/>
    </source>
</evidence>
<feature type="compositionally biased region" description="Low complexity" evidence="10">
    <location>
        <begin position="454"/>
        <end position="466"/>
    </location>
</feature>
<organism evidence="13 14">
    <name type="scientific">Branchiostoma lanceolatum</name>
    <name type="common">Common lancelet</name>
    <name type="synonym">Amphioxus lanceolatum</name>
    <dbReference type="NCBI Taxonomy" id="7740"/>
    <lineage>
        <taxon>Eukaryota</taxon>
        <taxon>Metazoa</taxon>
        <taxon>Chordata</taxon>
        <taxon>Cephalochordata</taxon>
        <taxon>Leptocardii</taxon>
        <taxon>Amphioxiformes</taxon>
        <taxon>Branchiostomatidae</taxon>
        <taxon>Branchiostoma</taxon>
    </lineage>
</organism>
<evidence type="ECO:0000313" key="13">
    <source>
        <dbReference type="EMBL" id="CAH1239869.1"/>
    </source>
</evidence>
<evidence type="ECO:0000256" key="5">
    <source>
        <dbReference type="ARBA" id="ARBA00023040"/>
    </source>
</evidence>
<dbReference type="GO" id="GO:0004930">
    <property type="term" value="F:G protein-coupled receptor activity"/>
    <property type="evidence" value="ECO:0007669"/>
    <property type="project" value="UniProtKB-KW"/>
</dbReference>
<dbReference type="SUPFAM" id="SSF81321">
    <property type="entry name" value="Family A G protein-coupled receptor-like"/>
    <property type="match status" value="2"/>
</dbReference>
<evidence type="ECO:0000256" key="8">
    <source>
        <dbReference type="ARBA" id="ARBA00023224"/>
    </source>
</evidence>
<keyword evidence="14" id="KW-1185">Reference proteome</keyword>
<accession>A0A8J9YMT8</accession>
<keyword evidence="3 9" id="KW-0812">Transmembrane</keyword>
<dbReference type="GO" id="GO:0007218">
    <property type="term" value="P:neuropeptide signaling pathway"/>
    <property type="evidence" value="ECO:0007669"/>
    <property type="project" value="TreeGrafter"/>
</dbReference>
<evidence type="ECO:0000256" key="11">
    <source>
        <dbReference type="SAM" id="Phobius"/>
    </source>
</evidence>
<evidence type="ECO:0000256" key="4">
    <source>
        <dbReference type="ARBA" id="ARBA00022989"/>
    </source>
</evidence>
<dbReference type="CDD" id="cd00637">
    <property type="entry name" value="7tm_classA_rhodopsin-like"/>
    <property type="match status" value="1"/>
</dbReference>
<comment type="similarity">
    <text evidence="9">Belongs to the G-protein coupled receptor 1 family.</text>
</comment>
<keyword evidence="6 11" id="KW-0472">Membrane</keyword>
<feature type="transmembrane region" description="Helical" evidence="11">
    <location>
        <begin position="278"/>
        <end position="304"/>
    </location>
</feature>
<keyword evidence="2" id="KW-1003">Cell membrane</keyword>
<feature type="transmembrane region" description="Helical" evidence="11">
    <location>
        <begin position="40"/>
        <end position="61"/>
    </location>
</feature>
<dbReference type="Proteomes" id="UP000838412">
    <property type="component" value="Chromosome 11"/>
</dbReference>
<evidence type="ECO:0000256" key="3">
    <source>
        <dbReference type="ARBA" id="ARBA00022692"/>
    </source>
</evidence>
<feature type="transmembrane region" description="Helical" evidence="11">
    <location>
        <begin position="6"/>
        <end position="28"/>
    </location>
</feature>
<dbReference type="InterPro" id="IPR017452">
    <property type="entry name" value="GPCR_Rhodpsn_7TM"/>
</dbReference>
<feature type="compositionally biased region" description="Polar residues" evidence="10">
    <location>
        <begin position="441"/>
        <end position="451"/>
    </location>
</feature>
<dbReference type="GO" id="GO:0042923">
    <property type="term" value="F:neuropeptide binding"/>
    <property type="evidence" value="ECO:0007669"/>
    <property type="project" value="TreeGrafter"/>
</dbReference>
<gene>
    <name evidence="13" type="primary">AGTR1</name>
    <name evidence="13" type="ORF">BLAG_LOCUS4026</name>
</gene>
<feature type="transmembrane region" description="Helical" evidence="11">
    <location>
        <begin position="180"/>
        <end position="201"/>
    </location>
</feature>
<feature type="domain" description="G-protein coupled receptors family 1 profile" evidence="12">
    <location>
        <begin position="19"/>
        <end position="380"/>
    </location>
</feature>
<dbReference type="GO" id="GO:0043005">
    <property type="term" value="C:neuron projection"/>
    <property type="evidence" value="ECO:0007669"/>
    <property type="project" value="TreeGrafter"/>
</dbReference>
<evidence type="ECO:0000313" key="14">
    <source>
        <dbReference type="Proteomes" id="UP000838412"/>
    </source>
</evidence>
<keyword evidence="5 9" id="KW-0297">G-protein coupled receptor</keyword>
<feature type="region of interest" description="Disordered" evidence="10">
    <location>
        <begin position="435"/>
        <end position="467"/>
    </location>
</feature>